<dbReference type="EMBL" id="GIFC01006964">
    <property type="protein sequence ID" value="MXU89047.1"/>
    <property type="molecule type" value="Transcribed_RNA"/>
</dbReference>
<keyword evidence="2" id="KW-0812">Transmembrane</keyword>
<dbReference type="AlphaFoldDB" id="A0A6B0UGE4"/>
<organism evidence="3">
    <name type="scientific">Ixodes ricinus</name>
    <name type="common">Common tick</name>
    <name type="synonym">Acarus ricinus</name>
    <dbReference type="NCBI Taxonomy" id="34613"/>
    <lineage>
        <taxon>Eukaryota</taxon>
        <taxon>Metazoa</taxon>
        <taxon>Ecdysozoa</taxon>
        <taxon>Arthropoda</taxon>
        <taxon>Chelicerata</taxon>
        <taxon>Arachnida</taxon>
        <taxon>Acari</taxon>
        <taxon>Parasitiformes</taxon>
        <taxon>Ixodida</taxon>
        <taxon>Ixodoidea</taxon>
        <taxon>Ixodidae</taxon>
        <taxon>Ixodinae</taxon>
        <taxon>Ixodes</taxon>
    </lineage>
</organism>
<evidence type="ECO:0000256" key="1">
    <source>
        <dbReference type="SAM" id="MobiDB-lite"/>
    </source>
</evidence>
<feature type="compositionally biased region" description="Low complexity" evidence="1">
    <location>
        <begin position="84"/>
        <end position="99"/>
    </location>
</feature>
<feature type="transmembrane region" description="Helical" evidence="2">
    <location>
        <begin position="12"/>
        <end position="33"/>
    </location>
</feature>
<accession>A0A6B0UGE4</accession>
<proteinExistence type="predicted"/>
<protein>
    <submittedName>
        <fullName evidence="3">Putative secreted protein</fullName>
    </submittedName>
</protein>
<keyword evidence="2" id="KW-0472">Membrane</keyword>
<feature type="region of interest" description="Disordered" evidence="1">
    <location>
        <begin position="84"/>
        <end position="105"/>
    </location>
</feature>
<evidence type="ECO:0000313" key="3">
    <source>
        <dbReference type="EMBL" id="MXU89047.1"/>
    </source>
</evidence>
<keyword evidence="2" id="KW-1133">Transmembrane helix</keyword>
<name>A0A6B0UGE4_IXORI</name>
<evidence type="ECO:0000256" key="2">
    <source>
        <dbReference type="SAM" id="Phobius"/>
    </source>
</evidence>
<sequence>MVTTAKVWHGIFALRSVFTTVASPTVLCLLVCVTRLQFRQVGELPRGTPAPEWPSEVWPCSGAAKGSARAPPLDAVAFPPASLLPDSSSRLLRPRTPSTRGHRLD</sequence>
<reference evidence="3" key="1">
    <citation type="submission" date="2019-12" db="EMBL/GenBank/DDBJ databases">
        <title>An insight into the sialome of adult female Ixodes ricinus ticks feeding for 6 days.</title>
        <authorList>
            <person name="Perner J."/>
            <person name="Ribeiro J.M.C."/>
        </authorList>
    </citation>
    <scope>NUCLEOTIDE SEQUENCE</scope>
    <source>
        <strain evidence="3">Semi-engorged</strain>
        <tissue evidence="3">Salivary glands</tissue>
    </source>
</reference>